<dbReference type="GO" id="GO:0043235">
    <property type="term" value="C:receptor complex"/>
    <property type="evidence" value="ECO:0007669"/>
    <property type="project" value="TreeGrafter"/>
</dbReference>
<keyword evidence="2" id="KW-0547">Nucleotide-binding</keyword>
<evidence type="ECO:0000256" key="4">
    <source>
        <dbReference type="SAM" id="SignalP"/>
    </source>
</evidence>
<reference evidence="8" key="1">
    <citation type="submission" date="2016-06" db="UniProtKB">
        <authorList>
            <consortium name="WormBaseParasite"/>
        </authorList>
    </citation>
    <scope>IDENTIFICATION</scope>
</reference>
<evidence type="ECO:0000313" key="7">
    <source>
        <dbReference type="Proteomes" id="UP000275846"/>
    </source>
</evidence>
<dbReference type="PANTHER" id="PTHR24416">
    <property type="entry name" value="TYROSINE-PROTEIN KINASE RECEPTOR"/>
    <property type="match status" value="1"/>
</dbReference>
<reference evidence="6 7" key="2">
    <citation type="submission" date="2018-11" db="EMBL/GenBank/DDBJ databases">
        <authorList>
            <consortium name="Pathogen Informatics"/>
        </authorList>
    </citation>
    <scope>NUCLEOTIDE SEQUENCE [LARGE SCALE GENOMIC DNA]</scope>
    <source>
        <strain evidence="6 7">NST_G2</strain>
    </source>
</reference>
<dbReference type="PROSITE" id="PS50011">
    <property type="entry name" value="PROTEIN_KINASE_DOM"/>
    <property type="match status" value="1"/>
</dbReference>
<protein>
    <submittedName>
        <fullName evidence="8">Protein kinase domain-containing protein</fullName>
    </submittedName>
</protein>
<dbReference type="PANTHER" id="PTHR24416:SF620">
    <property type="entry name" value="TYROSINE-PROTEIN KINASE RECEPTOR TORSO"/>
    <property type="match status" value="1"/>
</dbReference>
<dbReference type="Pfam" id="PF07714">
    <property type="entry name" value="PK_Tyr_Ser-Thr"/>
    <property type="match status" value="1"/>
</dbReference>
<keyword evidence="2" id="KW-0067">ATP-binding</keyword>
<dbReference type="PROSITE" id="PS00107">
    <property type="entry name" value="PROTEIN_KINASE_ATP"/>
    <property type="match status" value="1"/>
</dbReference>
<dbReference type="OrthoDB" id="5984265at2759"/>
<dbReference type="InterPro" id="IPR011009">
    <property type="entry name" value="Kinase-like_dom_sf"/>
</dbReference>
<evidence type="ECO:0000256" key="2">
    <source>
        <dbReference type="PROSITE-ProRule" id="PRU10141"/>
    </source>
</evidence>
<dbReference type="SUPFAM" id="SSF56112">
    <property type="entry name" value="Protein kinase-like (PK-like)"/>
    <property type="match status" value="1"/>
</dbReference>
<dbReference type="GO" id="GO:0005524">
    <property type="term" value="F:ATP binding"/>
    <property type="evidence" value="ECO:0007669"/>
    <property type="project" value="UniProtKB-UniRule"/>
</dbReference>
<dbReference type="STRING" id="70667.A0A183THA8"/>
<feature type="domain" description="Protein kinase" evidence="5">
    <location>
        <begin position="374"/>
        <end position="466"/>
    </location>
</feature>
<dbReference type="InterPro" id="IPR001245">
    <property type="entry name" value="Ser-Thr/Tyr_kinase_cat_dom"/>
</dbReference>
<dbReference type="InterPro" id="IPR000719">
    <property type="entry name" value="Prot_kinase_dom"/>
</dbReference>
<dbReference type="Proteomes" id="UP000275846">
    <property type="component" value="Unassembled WGS sequence"/>
</dbReference>
<evidence type="ECO:0000313" key="6">
    <source>
        <dbReference type="EMBL" id="VDM02242.1"/>
    </source>
</evidence>
<dbReference type="InterPro" id="IPR017441">
    <property type="entry name" value="Protein_kinase_ATP_BS"/>
</dbReference>
<keyword evidence="3" id="KW-1133">Transmembrane helix</keyword>
<organism evidence="8">
    <name type="scientific">Schistocephalus solidus</name>
    <name type="common">Tapeworm</name>
    <dbReference type="NCBI Taxonomy" id="70667"/>
    <lineage>
        <taxon>Eukaryota</taxon>
        <taxon>Metazoa</taxon>
        <taxon>Spiralia</taxon>
        <taxon>Lophotrochozoa</taxon>
        <taxon>Platyhelminthes</taxon>
        <taxon>Cestoda</taxon>
        <taxon>Eucestoda</taxon>
        <taxon>Diphyllobothriidea</taxon>
        <taxon>Diphyllobothriidae</taxon>
        <taxon>Schistocephalus</taxon>
    </lineage>
</organism>
<dbReference type="GO" id="GO:0004714">
    <property type="term" value="F:transmembrane receptor protein tyrosine kinase activity"/>
    <property type="evidence" value="ECO:0007669"/>
    <property type="project" value="TreeGrafter"/>
</dbReference>
<accession>A0A183THA8</accession>
<name>A0A183THA8_SCHSO</name>
<dbReference type="InterPro" id="IPR050122">
    <property type="entry name" value="RTK"/>
</dbReference>
<keyword evidence="7" id="KW-1185">Reference proteome</keyword>
<dbReference type="GO" id="GO:0005886">
    <property type="term" value="C:plasma membrane"/>
    <property type="evidence" value="ECO:0007669"/>
    <property type="project" value="TreeGrafter"/>
</dbReference>
<comment type="subcellular location">
    <subcellularLocation>
        <location evidence="1">Membrane</location>
        <topology evidence="1">Single-pass membrane protein</topology>
    </subcellularLocation>
</comment>
<evidence type="ECO:0000256" key="3">
    <source>
        <dbReference type="SAM" id="Phobius"/>
    </source>
</evidence>
<evidence type="ECO:0000256" key="1">
    <source>
        <dbReference type="ARBA" id="ARBA00004167"/>
    </source>
</evidence>
<feature type="transmembrane region" description="Helical" evidence="3">
    <location>
        <begin position="204"/>
        <end position="224"/>
    </location>
</feature>
<keyword evidence="3" id="KW-0472">Membrane</keyword>
<dbReference type="WBParaSite" id="SSLN_0001645901-mRNA-1">
    <property type="protein sequence ID" value="SSLN_0001645901-mRNA-1"/>
    <property type="gene ID" value="SSLN_0001645901"/>
</dbReference>
<evidence type="ECO:0000313" key="8">
    <source>
        <dbReference type="WBParaSite" id="SSLN_0001645901-mRNA-1"/>
    </source>
</evidence>
<keyword evidence="3" id="KW-0812">Transmembrane</keyword>
<feature type="signal peptide" evidence="4">
    <location>
        <begin position="1"/>
        <end position="26"/>
    </location>
</feature>
<evidence type="ECO:0000259" key="5">
    <source>
        <dbReference type="PROSITE" id="PS50011"/>
    </source>
</evidence>
<feature type="binding site" evidence="2">
    <location>
        <position position="411"/>
    </location>
    <ligand>
        <name>ATP</name>
        <dbReference type="ChEBI" id="CHEBI:30616"/>
    </ligand>
</feature>
<feature type="chain" id="PRO_5043141566" evidence="4">
    <location>
        <begin position="27"/>
        <end position="466"/>
    </location>
</feature>
<gene>
    <name evidence="6" type="ORF">SSLN_LOCUS15856</name>
</gene>
<proteinExistence type="predicted"/>
<keyword evidence="4" id="KW-0732">Signal</keyword>
<sequence length="466" mass="51010">MDVSGGSFAQPLLLLLLVGRALLADGSSFEKSRSPFDPRLMTFITTQGAYPGHPVFLRCAFNAESPVGMTGEISFVHASYLPSNLRRRPQDAYSFGLPPGLERAHEDHGRILNVTYVNTSVTSAGFQVTARFLMNREREGSYLCKITPHAVLINLHAMREEAFLTMTPSPLVQIITQAVFFSLSELGVSNSIVNAKNNFCLGTIYAVSTAAFLSVCLATGFLCWHRRLLSRHTFKRVCILRPARGHLESTKDGAPAAYRPPEILVHPEKRPVMRSLLLLLAGCYGGRKPLWAADFQGGCGSVNSLLGHSPLQSDTTDVEEEEEDYVPMVADHCSSEVKTKINYLKNSAGGRLRSNQTLYLLPMDPEFEIPASNIRLCGILGEGAFGTVFKATVRDLPRGSGVVGCIEAAIKTLKDGLADADVEDFVQEIQTLKYIGRHSNVIRLYATSTQHGSPCLSSVFTLHFGR</sequence>
<dbReference type="Gene3D" id="3.30.200.20">
    <property type="entry name" value="Phosphorylase Kinase, domain 1"/>
    <property type="match status" value="1"/>
</dbReference>
<dbReference type="EMBL" id="UYSU01040374">
    <property type="protein sequence ID" value="VDM02242.1"/>
    <property type="molecule type" value="Genomic_DNA"/>
</dbReference>
<dbReference type="GO" id="GO:0007169">
    <property type="term" value="P:cell surface receptor protein tyrosine kinase signaling pathway"/>
    <property type="evidence" value="ECO:0007669"/>
    <property type="project" value="TreeGrafter"/>
</dbReference>
<dbReference type="AlphaFoldDB" id="A0A183THA8"/>